<feature type="domain" description="Histidine kinase" evidence="1">
    <location>
        <begin position="1"/>
        <end position="90"/>
    </location>
</feature>
<dbReference type="PROSITE" id="PS50109">
    <property type="entry name" value="HIS_KIN"/>
    <property type="match status" value="1"/>
</dbReference>
<evidence type="ECO:0000313" key="3">
    <source>
        <dbReference type="Proteomes" id="UP000570166"/>
    </source>
</evidence>
<dbReference type="InterPro" id="IPR003594">
    <property type="entry name" value="HATPase_dom"/>
</dbReference>
<reference evidence="2 3" key="1">
    <citation type="submission" date="2020-07" db="EMBL/GenBank/DDBJ databases">
        <authorList>
            <person name="Sun Q."/>
        </authorList>
    </citation>
    <scope>NUCLEOTIDE SEQUENCE [LARGE SCALE GENOMIC DNA]</scope>
    <source>
        <strain evidence="2 3">CGMCC 1.13654</strain>
    </source>
</reference>
<protein>
    <submittedName>
        <fullName evidence="2">Sensor histidine kinase</fullName>
    </submittedName>
</protein>
<evidence type="ECO:0000313" key="2">
    <source>
        <dbReference type="EMBL" id="MBA2934312.1"/>
    </source>
</evidence>
<dbReference type="RefSeq" id="WP_160365808.1">
    <property type="nucleotide sequence ID" value="NZ_JACEIB010000006.1"/>
</dbReference>
<dbReference type="AlphaFoldDB" id="A0A838L6M9"/>
<comment type="caution">
    <text evidence="2">The sequence shown here is derived from an EMBL/GenBank/DDBJ whole genome shotgun (WGS) entry which is preliminary data.</text>
</comment>
<keyword evidence="2" id="KW-0808">Transferase</keyword>
<dbReference type="InterPro" id="IPR036890">
    <property type="entry name" value="HATPase_C_sf"/>
</dbReference>
<dbReference type="Gene3D" id="3.30.565.10">
    <property type="entry name" value="Histidine kinase-like ATPase, C-terminal domain"/>
    <property type="match status" value="1"/>
</dbReference>
<dbReference type="Proteomes" id="UP000570166">
    <property type="component" value="Unassembled WGS sequence"/>
</dbReference>
<keyword evidence="2" id="KW-0418">Kinase</keyword>
<proteinExistence type="predicted"/>
<dbReference type="GO" id="GO:0016301">
    <property type="term" value="F:kinase activity"/>
    <property type="evidence" value="ECO:0007669"/>
    <property type="project" value="UniProtKB-KW"/>
</dbReference>
<sequence>MTLDVSLARETLRINGDANLLGQVLLNLPKNAWQACRGASSPAMAVRVDTNEADRVVISVSDNGPGVPSRLAQEIFLPSSRPRRAVRASD</sequence>
<keyword evidence="3" id="KW-1185">Reference proteome</keyword>
<dbReference type="InterPro" id="IPR005467">
    <property type="entry name" value="His_kinase_dom"/>
</dbReference>
<evidence type="ECO:0000259" key="1">
    <source>
        <dbReference type="PROSITE" id="PS50109"/>
    </source>
</evidence>
<gene>
    <name evidence="2" type="ORF">HZF05_09400</name>
</gene>
<organism evidence="2 3">
    <name type="scientific">Sphingomonas chungangi</name>
    <dbReference type="NCBI Taxonomy" id="2683589"/>
    <lineage>
        <taxon>Bacteria</taxon>
        <taxon>Pseudomonadati</taxon>
        <taxon>Pseudomonadota</taxon>
        <taxon>Alphaproteobacteria</taxon>
        <taxon>Sphingomonadales</taxon>
        <taxon>Sphingomonadaceae</taxon>
        <taxon>Sphingomonas</taxon>
    </lineage>
</organism>
<dbReference type="Pfam" id="PF02518">
    <property type="entry name" value="HATPase_c"/>
    <property type="match status" value="1"/>
</dbReference>
<dbReference type="SUPFAM" id="SSF55874">
    <property type="entry name" value="ATPase domain of HSP90 chaperone/DNA topoisomerase II/histidine kinase"/>
    <property type="match status" value="1"/>
</dbReference>
<name>A0A838L6M9_9SPHN</name>
<dbReference type="EMBL" id="JACEIB010000006">
    <property type="protein sequence ID" value="MBA2934312.1"/>
    <property type="molecule type" value="Genomic_DNA"/>
</dbReference>
<accession>A0A838L6M9</accession>